<gene>
    <name evidence="1" type="ORF">Sangu_3026900</name>
</gene>
<dbReference type="AlphaFoldDB" id="A0AAW2KL10"/>
<sequence length="56" mass="6383">MEIIEIQATQEASEIEIRDVQESSNKEEAVTSIFNRFHSLEDSDSFLELDLSSGYT</sequence>
<proteinExistence type="predicted"/>
<reference evidence="1" key="1">
    <citation type="submission" date="2020-06" db="EMBL/GenBank/DDBJ databases">
        <authorList>
            <person name="Li T."/>
            <person name="Hu X."/>
            <person name="Zhang T."/>
            <person name="Song X."/>
            <person name="Zhang H."/>
            <person name="Dai N."/>
            <person name="Sheng W."/>
            <person name="Hou X."/>
            <person name="Wei L."/>
        </authorList>
    </citation>
    <scope>NUCLEOTIDE SEQUENCE</scope>
    <source>
        <strain evidence="1">G01</strain>
        <tissue evidence="1">Leaf</tissue>
    </source>
</reference>
<reference evidence="1" key="2">
    <citation type="journal article" date="2024" name="Plant">
        <title>Genomic evolution and insights into agronomic trait innovations of Sesamum species.</title>
        <authorList>
            <person name="Miao H."/>
            <person name="Wang L."/>
            <person name="Qu L."/>
            <person name="Liu H."/>
            <person name="Sun Y."/>
            <person name="Le M."/>
            <person name="Wang Q."/>
            <person name="Wei S."/>
            <person name="Zheng Y."/>
            <person name="Lin W."/>
            <person name="Duan Y."/>
            <person name="Cao H."/>
            <person name="Xiong S."/>
            <person name="Wang X."/>
            <person name="Wei L."/>
            <person name="Li C."/>
            <person name="Ma Q."/>
            <person name="Ju M."/>
            <person name="Zhao R."/>
            <person name="Li G."/>
            <person name="Mu C."/>
            <person name="Tian Q."/>
            <person name="Mei H."/>
            <person name="Zhang T."/>
            <person name="Gao T."/>
            <person name="Zhang H."/>
        </authorList>
    </citation>
    <scope>NUCLEOTIDE SEQUENCE</scope>
    <source>
        <strain evidence="1">G01</strain>
    </source>
</reference>
<comment type="caution">
    <text evidence="1">The sequence shown here is derived from an EMBL/GenBank/DDBJ whole genome shotgun (WGS) entry which is preliminary data.</text>
</comment>
<protein>
    <submittedName>
        <fullName evidence="1">Uncharacterized protein</fullName>
    </submittedName>
</protein>
<organism evidence="1">
    <name type="scientific">Sesamum angustifolium</name>
    <dbReference type="NCBI Taxonomy" id="2727405"/>
    <lineage>
        <taxon>Eukaryota</taxon>
        <taxon>Viridiplantae</taxon>
        <taxon>Streptophyta</taxon>
        <taxon>Embryophyta</taxon>
        <taxon>Tracheophyta</taxon>
        <taxon>Spermatophyta</taxon>
        <taxon>Magnoliopsida</taxon>
        <taxon>eudicotyledons</taxon>
        <taxon>Gunneridae</taxon>
        <taxon>Pentapetalae</taxon>
        <taxon>asterids</taxon>
        <taxon>lamiids</taxon>
        <taxon>Lamiales</taxon>
        <taxon>Pedaliaceae</taxon>
        <taxon>Sesamum</taxon>
    </lineage>
</organism>
<dbReference type="EMBL" id="JACGWK010000106">
    <property type="protein sequence ID" value="KAL0307489.1"/>
    <property type="molecule type" value="Genomic_DNA"/>
</dbReference>
<evidence type="ECO:0000313" key="1">
    <source>
        <dbReference type="EMBL" id="KAL0307489.1"/>
    </source>
</evidence>
<name>A0AAW2KL10_9LAMI</name>
<accession>A0AAW2KL10</accession>